<accession>A0A2H6KCG3</accession>
<reference evidence="1 2" key="1">
    <citation type="journal article" date="2017" name="BMC Genomics">
        <title>Whole-genome assembly of Babesia ovata and comparative genomics between closely related pathogens.</title>
        <authorList>
            <person name="Yamagishi J."/>
            <person name="Asada M."/>
            <person name="Hakimi H."/>
            <person name="Tanaka T.Q."/>
            <person name="Sugimoto C."/>
            <person name="Kawazu S."/>
        </authorList>
    </citation>
    <scope>NUCLEOTIDE SEQUENCE [LARGE SCALE GENOMIC DNA]</scope>
    <source>
        <strain evidence="1 2">Miyake</strain>
    </source>
</reference>
<dbReference type="RefSeq" id="XP_028866924.1">
    <property type="nucleotide sequence ID" value="XM_029011091.1"/>
</dbReference>
<dbReference type="VEuPathDB" id="PiroplasmaDB:BOVATA_021740"/>
<dbReference type="EMBL" id="BDSA01000002">
    <property type="protein sequence ID" value="GBE60681.1"/>
    <property type="molecule type" value="Genomic_DNA"/>
</dbReference>
<evidence type="ECO:0000313" key="1">
    <source>
        <dbReference type="EMBL" id="GBE60681.1"/>
    </source>
</evidence>
<organism evidence="1 2">
    <name type="scientific">Babesia ovata</name>
    <dbReference type="NCBI Taxonomy" id="189622"/>
    <lineage>
        <taxon>Eukaryota</taxon>
        <taxon>Sar</taxon>
        <taxon>Alveolata</taxon>
        <taxon>Apicomplexa</taxon>
        <taxon>Aconoidasida</taxon>
        <taxon>Piroplasmida</taxon>
        <taxon>Babesiidae</taxon>
        <taxon>Babesia</taxon>
    </lineage>
</organism>
<dbReference type="Proteomes" id="UP000236319">
    <property type="component" value="Unassembled WGS sequence"/>
</dbReference>
<name>A0A2H6KCG3_9APIC</name>
<comment type="caution">
    <text evidence="1">The sequence shown here is derived from an EMBL/GenBank/DDBJ whole genome shotgun (WGS) entry which is preliminary data.</text>
</comment>
<dbReference type="GeneID" id="39874451"/>
<keyword evidence="2" id="KW-1185">Reference proteome</keyword>
<evidence type="ECO:0000313" key="2">
    <source>
        <dbReference type="Proteomes" id="UP000236319"/>
    </source>
</evidence>
<protein>
    <submittedName>
        <fullName evidence="1">Baculoviral IAP repeat-containing 6, putative</fullName>
    </submittedName>
</protein>
<proteinExistence type="predicted"/>
<dbReference type="AlphaFoldDB" id="A0A2H6KCG3"/>
<gene>
    <name evidence="1" type="ORF">BOVATA_021740</name>
</gene>
<sequence length="104" mass="11969">MERAVQPVGLPHEDGFGFLGFYALFHHDDDQTMLIQPTSACTPGHLYVLARCDEPVRLTIPLVEAGEHHASCRHVDTHGERFSAEEHLDEPFLEEDFYYLLYNR</sequence>